<evidence type="ECO:0000313" key="2">
    <source>
        <dbReference type="EMBL" id="SAM00658.1"/>
    </source>
</evidence>
<dbReference type="InParanoid" id="A0A163M2G5"/>
<accession>A0A163M2G5</accession>
<name>A0A163M2G5_ABSGL</name>
<feature type="region of interest" description="Disordered" evidence="1">
    <location>
        <begin position="1"/>
        <end position="23"/>
    </location>
</feature>
<evidence type="ECO:0000313" key="3">
    <source>
        <dbReference type="Proteomes" id="UP000078561"/>
    </source>
</evidence>
<dbReference type="Proteomes" id="UP000078561">
    <property type="component" value="Unassembled WGS sequence"/>
</dbReference>
<dbReference type="OrthoDB" id="2288255at2759"/>
<dbReference type="AlphaFoldDB" id="A0A163M2G5"/>
<reference evidence="2" key="1">
    <citation type="submission" date="2016-04" db="EMBL/GenBank/DDBJ databases">
        <authorList>
            <person name="Evans L.H."/>
            <person name="Alamgir A."/>
            <person name="Owens N."/>
            <person name="Weber N.D."/>
            <person name="Virtaneva K."/>
            <person name="Barbian K."/>
            <person name="Babar A."/>
            <person name="Rosenke K."/>
        </authorList>
    </citation>
    <scope>NUCLEOTIDE SEQUENCE [LARGE SCALE GENOMIC DNA]</scope>
    <source>
        <strain evidence="2">CBS 101.48</strain>
    </source>
</reference>
<evidence type="ECO:0000256" key="1">
    <source>
        <dbReference type="SAM" id="MobiDB-lite"/>
    </source>
</evidence>
<gene>
    <name evidence="2" type="primary">ABSGL_06374.1 scaffold 8296</name>
</gene>
<keyword evidence="3" id="KW-1185">Reference proteome</keyword>
<protein>
    <submittedName>
        <fullName evidence="2">Uncharacterized protein</fullName>
    </submittedName>
</protein>
<proteinExistence type="predicted"/>
<organism evidence="2">
    <name type="scientific">Absidia glauca</name>
    <name type="common">Pin mould</name>
    <dbReference type="NCBI Taxonomy" id="4829"/>
    <lineage>
        <taxon>Eukaryota</taxon>
        <taxon>Fungi</taxon>
        <taxon>Fungi incertae sedis</taxon>
        <taxon>Mucoromycota</taxon>
        <taxon>Mucoromycotina</taxon>
        <taxon>Mucoromycetes</taxon>
        <taxon>Mucorales</taxon>
        <taxon>Cunninghamellaceae</taxon>
        <taxon>Absidia</taxon>
    </lineage>
</organism>
<dbReference type="EMBL" id="LT553376">
    <property type="protein sequence ID" value="SAM00658.1"/>
    <property type="molecule type" value="Genomic_DNA"/>
</dbReference>
<sequence>MQKAKVSNARSGVQRRSEEKDKERINAICSGHHGGLKYISYVQFPSIEDKTLAFVSVHRLLSQPLVEGIRDIEIKLPEIKPSCFDTATAIYVDYAMGLYSNSLLGQPGTALRSRETIIRLLDMRLWIKTSSKTTIQQKKSGGKCRRDHFLNLDNLGGFDFKSDIESPEGAVAIKGYTTFKIPFYHRVTGGNRHTKGLSASDLMYPTSQFVDRTASLMEGKTYSARLELTLNYTLAALKDDNLKSMMNTALVKYAGFLPTKQVTTLLKLRSKAIRLAAINVFQQDQNRYQAPQLSHVAFLASLSSGLLSRPSDISWFRAIHVKESLSKCYSSNLLLLLYQIQEPGSGALRSLTSFDNKQLASIFNKSAVESMRPPQGTPAAPLEIQVTCSLERTFGFRVSQYQNMSFNVLFKDKKFPILQQYNSILEEHRWTLSTGTVVSDQMKQLVTDSVYEHPVHSMIIDPDDTIWKNYFSPAELKEIRTQELKPLGQLPQDLTECIDLYDQEWSTAIDLYQFADDQKHHPVNEIDKKWVRESIMRAAELFFHNDTLDLNDHSESDLLHGVWQFVYRAFQNQGIKAKLGERCSVAVALGRNEDRALEVVERRVRKAMGAKVDILFKAGNDEVGTCEVGKDKVCITDDKYLDDGLIKLPKTLKDMLAVLIQKNPAKINDLFSVGFLMMGLSMELVVMDCPVGRSIARVSRTQKL</sequence>